<sequence>MATVFDKVSDVLSSALNSQKDVPAGVADVKPSLPATNGLTAPLVSALDSQKGVPDGTDTLKPTLPTLDRLGASLQADIDAQKVASEWFTKFASAVAAKDTTKIVDLFLEDGWWRDHLALTWEFRTFHGVSKIKKLLDDQLASFDFSNVKLRDGAQLKQPYTDLAWVQLLFDFQTNVGVGSGVVRLVPTASGEWKVFTLYTTLEDLKGFPEKIGPNRDWLPNHGKWLNQREEERSFSKGDPDVIIIGGGQSGLESAARLKMLGVPALVLEKQNRIGDQWRYRYEALCLHDPIYYDHMPYLPFPPTWPVYTPAQKLAGWLEYYAEAMELNVWTNTEAESVKLLDDGKYEVVVRKSDGSKRTFTVNHIILAVGFGGGVPKVPTFPGQEEFQGQLLHSTSHKSARDYRGKKVVIIGACTSAHDIAADCVDHGVEVTLYQRSETYIMSTKNGMPRIMQDVFWENTGPVEPNDRIHTSMPTFMMKEIHKRLTKDIAEADKEILDGLQKAGFKLGWGSDGAGFLYNAMTRGGGYYLDVGTCQKIVDGQIKLKNDSQIERFTKTGIKFENGSELEADVVLFATGFDGATGVIKRICGDELASRVGTIWNVNEEGEQNGAWRWLGVPNLWFMTGNLAMCRYHSKHLALQIKAIQEGVYGKRYTS</sequence>
<dbReference type="SUPFAM" id="SSF51905">
    <property type="entry name" value="FAD/NAD(P)-binding domain"/>
    <property type="match status" value="2"/>
</dbReference>
<dbReference type="PRINTS" id="PR00411">
    <property type="entry name" value="PNDRDTASEI"/>
</dbReference>
<dbReference type="PANTHER" id="PTHR43539">
    <property type="entry name" value="FLAVIN-BINDING MONOOXYGENASE-LIKE PROTEIN (AFU_ORTHOLOGUE AFUA_4G09220)"/>
    <property type="match status" value="1"/>
</dbReference>
<evidence type="ECO:0000313" key="2">
    <source>
        <dbReference type="EMBL" id="KAH9836832.1"/>
    </source>
</evidence>
<protein>
    <submittedName>
        <fullName evidence="2">FAD/NAD-P-binding domain-containing protein</fullName>
    </submittedName>
</protein>
<keyword evidence="3" id="KW-1185">Reference proteome</keyword>
<dbReference type="Proteomes" id="UP000814176">
    <property type="component" value="Unassembled WGS sequence"/>
</dbReference>
<evidence type="ECO:0000313" key="3">
    <source>
        <dbReference type="Proteomes" id="UP000814176"/>
    </source>
</evidence>
<dbReference type="InterPro" id="IPR050982">
    <property type="entry name" value="Auxin_biosynth/cation_transpt"/>
</dbReference>
<dbReference type="EMBL" id="JADCUA010000010">
    <property type="protein sequence ID" value="KAH9836832.1"/>
    <property type="molecule type" value="Genomic_DNA"/>
</dbReference>
<accession>A0ABQ8KGD3</accession>
<evidence type="ECO:0000256" key="1">
    <source>
        <dbReference type="ARBA" id="ARBA00023002"/>
    </source>
</evidence>
<dbReference type="PANTHER" id="PTHR43539:SF26">
    <property type="entry name" value="MONOOXYGENASE, PUTATIVE-RELATED"/>
    <property type="match status" value="1"/>
</dbReference>
<keyword evidence="1" id="KW-0560">Oxidoreductase</keyword>
<organism evidence="2 3">
    <name type="scientific">Rhodofomes roseus</name>
    <dbReference type="NCBI Taxonomy" id="34475"/>
    <lineage>
        <taxon>Eukaryota</taxon>
        <taxon>Fungi</taxon>
        <taxon>Dikarya</taxon>
        <taxon>Basidiomycota</taxon>
        <taxon>Agaricomycotina</taxon>
        <taxon>Agaricomycetes</taxon>
        <taxon>Polyporales</taxon>
        <taxon>Rhodofomes</taxon>
    </lineage>
</organism>
<dbReference type="Gene3D" id="3.50.50.60">
    <property type="entry name" value="FAD/NAD(P)-binding domain"/>
    <property type="match status" value="2"/>
</dbReference>
<name>A0ABQ8KGD3_9APHY</name>
<comment type="caution">
    <text evidence="2">The sequence shown here is derived from an EMBL/GenBank/DDBJ whole genome shotgun (WGS) entry which is preliminary data.</text>
</comment>
<dbReference type="InterPro" id="IPR036188">
    <property type="entry name" value="FAD/NAD-bd_sf"/>
</dbReference>
<gene>
    <name evidence="2" type="ORF">C8Q71DRAFT_62140</name>
</gene>
<dbReference type="Pfam" id="PF13738">
    <property type="entry name" value="Pyr_redox_3"/>
    <property type="match status" value="1"/>
</dbReference>
<reference evidence="2 3" key="1">
    <citation type="journal article" date="2021" name="Environ. Microbiol.">
        <title>Gene family expansions and transcriptome signatures uncover fungal adaptations to wood decay.</title>
        <authorList>
            <person name="Hage H."/>
            <person name="Miyauchi S."/>
            <person name="Viragh M."/>
            <person name="Drula E."/>
            <person name="Min B."/>
            <person name="Chaduli D."/>
            <person name="Navarro D."/>
            <person name="Favel A."/>
            <person name="Norest M."/>
            <person name="Lesage-Meessen L."/>
            <person name="Balint B."/>
            <person name="Merenyi Z."/>
            <person name="de Eugenio L."/>
            <person name="Morin E."/>
            <person name="Martinez A.T."/>
            <person name="Baldrian P."/>
            <person name="Stursova M."/>
            <person name="Martinez M.J."/>
            <person name="Novotny C."/>
            <person name="Magnuson J.K."/>
            <person name="Spatafora J.W."/>
            <person name="Maurice S."/>
            <person name="Pangilinan J."/>
            <person name="Andreopoulos W."/>
            <person name="LaButti K."/>
            <person name="Hundley H."/>
            <person name="Na H."/>
            <person name="Kuo A."/>
            <person name="Barry K."/>
            <person name="Lipzen A."/>
            <person name="Henrissat B."/>
            <person name="Riley R."/>
            <person name="Ahrendt S."/>
            <person name="Nagy L.G."/>
            <person name="Grigoriev I.V."/>
            <person name="Martin F."/>
            <person name="Rosso M.N."/>
        </authorList>
    </citation>
    <scope>NUCLEOTIDE SEQUENCE [LARGE SCALE GENOMIC DNA]</scope>
    <source>
        <strain evidence="2 3">CIRM-BRFM 1785</strain>
    </source>
</reference>
<dbReference type="GeneID" id="72000362"/>
<dbReference type="RefSeq" id="XP_047779070.1">
    <property type="nucleotide sequence ID" value="XM_047919630.1"/>
</dbReference>
<proteinExistence type="predicted"/>